<dbReference type="RefSeq" id="XP_022458384.1">
    <property type="nucleotide sequence ID" value="XM_022602595.1"/>
</dbReference>
<keyword evidence="1" id="KW-0833">Ubl conjugation pathway</keyword>
<dbReference type="Gene3D" id="3.30.1460.50">
    <property type="match status" value="1"/>
</dbReference>
<accession>W6MK57</accession>
<dbReference type="GO" id="GO:0015031">
    <property type="term" value="P:protein transport"/>
    <property type="evidence" value="ECO:0007669"/>
    <property type="project" value="UniProtKB-KW"/>
</dbReference>
<protein>
    <submittedName>
        <fullName evidence="4">Uncharacterized protein</fullName>
    </submittedName>
</protein>
<dbReference type="GeneID" id="34519772"/>
<dbReference type="Proteomes" id="UP000019384">
    <property type="component" value="Unassembled WGS sequence"/>
</dbReference>
<keyword evidence="2" id="KW-0813">Transport</keyword>
<keyword evidence="3" id="KW-0072">Autophagy</keyword>
<name>W6MK57_9ASCO</name>
<dbReference type="STRING" id="1382522.W6MK57"/>
<keyword evidence="5" id="KW-1185">Reference proteome</keyword>
<dbReference type="AlphaFoldDB" id="W6MK57"/>
<proteinExistence type="predicted"/>
<evidence type="ECO:0000313" key="5">
    <source>
        <dbReference type="Proteomes" id="UP000019384"/>
    </source>
</evidence>
<organism evidence="4 5">
    <name type="scientific">Kuraishia capsulata CBS 1993</name>
    <dbReference type="NCBI Taxonomy" id="1382522"/>
    <lineage>
        <taxon>Eukaryota</taxon>
        <taxon>Fungi</taxon>
        <taxon>Dikarya</taxon>
        <taxon>Ascomycota</taxon>
        <taxon>Saccharomycotina</taxon>
        <taxon>Pichiomycetes</taxon>
        <taxon>Pichiales</taxon>
        <taxon>Pichiaceae</taxon>
        <taxon>Kuraishia</taxon>
    </lineage>
</organism>
<evidence type="ECO:0000313" key="4">
    <source>
        <dbReference type="EMBL" id="CDK26378.1"/>
    </source>
</evidence>
<dbReference type="EMBL" id="HG793127">
    <property type="protein sequence ID" value="CDK26378.1"/>
    <property type="molecule type" value="Genomic_DNA"/>
</dbReference>
<gene>
    <name evidence="4" type="ORF">KUCA_T00002350001</name>
</gene>
<dbReference type="InterPro" id="IPR007135">
    <property type="entry name" value="Atg3/Atg10"/>
</dbReference>
<dbReference type="GO" id="GO:0019787">
    <property type="term" value="F:ubiquitin-like protein transferase activity"/>
    <property type="evidence" value="ECO:0007669"/>
    <property type="project" value="InterPro"/>
</dbReference>
<evidence type="ECO:0000256" key="3">
    <source>
        <dbReference type="ARBA" id="ARBA00023006"/>
    </source>
</evidence>
<dbReference type="Pfam" id="PF03987">
    <property type="entry name" value="Autophagy_act_C"/>
    <property type="match status" value="1"/>
</dbReference>
<keyword evidence="2" id="KW-0653">Protein transport</keyword>
<evidence type="ECO:0000256" key="1">
    <source>
        <dbReference type="ARBA" id="ARBA00022786"/>
    </source>
</evidence>
<dbReference type="GO" id="GO:0006914">
    <property type="term" value="P:autophagy"/>
    <property type="evidence" value="ECO:0007669"/>
    <property type="project" value="UniProtKB-KW"/>
</dbReference>
<sequence length="140" mass="15588">MAGPNLSALRHHHFTTDRQQSTNFIESTVKLADGLRITSTISYSSVYGVPEIHLRLTLNEQLLFDPEATQHALSGITSSNSAFEPLIASITLKEHRFLGSTWFYIHPCDSGAFMDEAYTGDDSLQWLVLWASIYGRLAGL</sequence>
<evidence type="ECO:0000256" key="2">
    <source>
        <dbReference type="ARBA" id="ARBA00022927"/>
    </source>
</evidence>
<reference evidence="4" key="2">
    <citation type="submission" date="2014-02" db="EMBL/GenBank/DDBJ databases">
        <title>Complete DNA sequence of /Kuraishia capsulata/ illustrates novel genomic features among budding yeasts (/Saccharomycotina/).</title>
        <authorList>
            <person name="Morales L."/>
            <person name="Noel B."/>
            <person name="Porcel B."/>
            <person name="Marcet-Houben M."/>
            <person name="Hullo M-F."/>
            <person name="Sacerdot C."/>
            <person name="Tekaia F."/>
            <person name="Leh-Louis V."/>
            <person name="Despons L."/>
            <person name="Khanna V."/>
            <person name="Aury J-M."/>
            <person name="Barbe V."/>
            <person name="Couloux A."/>
            <person name="Labadie K."/>
            <person name="Pelletier E."/>
            <person name="Souciet J-L."/>
            <person name="Boekhout T."/>
            <person name="Gabaldon T."/>
            <person name="Wincker P."/>
            <person name="Dujon B."/>
        </authorList>
    </citation>
    <scope>NUCLEOTIDE SEQUENCE</scope>
    <source>
        <strain evidence="4">CBS 1993</strain>
    </source>
</reference>
<reference evidence="4" key="1">
    <citation type="submission" date="2013-12" db="EMBL/GenBank/DDBJ databases">
        <authorList>
            <person name="Genoscope - CEA"/>
        </authorList>
    </citation>
    <scope>NUCLEOTIDE SEQUENCE</scope>
    <source>
        <strain evidence="4">CBS 1993</strain>
    </source>
</reference>
<dbReference type="HOGENOM" id="CLU_1835454_0_0_1"/>